<evidence type="ECO:0000256" key="13">
    <source>
        <dbReference type="PIRSR" id="PIRSR000239-1"/>
    </source>
</evidence>
<evidence type="ECO:0000259" key="15">
    <source>
        <dbReference type="PROSITE" id="PS51352"/>
    </source>
</evidence>
<evidence type="ECO:0000256" key="14">
    <source>
        <dbReference type="SAM" id="SignalP"/>
    </source>
</evidence>
<evidence type="ECO:0000256" key="8">
    <source>
        <dbReference type="ARBA" id="ARBA00023284"/>
    </source>
</evidence>
<evidence type="ECO:0000256" key="2">
    <source>
        <dbReference type="ARBA" id="ARBA00011245"/>
    </source>
</evidence>
<evidence type="ECO:0000256" key="5">
    <source>
        <dbReference type="ARBA" id="ARBA00022862"/>
    </source>
</evidence>
<dbReference type="InterPro" id="IPR024706">
    <property type="entry name" value="Peroxiredoxin_AhpC-typ"/>
</dbReference>
<feature type="signal peptide" evidence="14">
    <location>
        <begin position="1"/>
        <end position="18"/>
    </location>
</feature>
<comment type="function">
    <text evidence="1">Thiol-specific peroxidase that catalyzes the reduction of hydrogen peroxide and organic hydroperoxides to water and alcohols, respectively. Plays a role in cell protection against oxidative stress by detoxifying peroxides and as sensor of hydrogen peroxide-mediated signaling events.</text>
</comment>
<evidence type="ECO:0000313" key="16">
    <source>
        <dbReference type="EMBL" id="RIH66430.1"/>
    </source>
</evidence>
<evidence type="ECO:0000256" key="11">
    <source>
        <dbReference type="ARBA" id="ARBA00042639"/>
    </source>
</evidence>
<evidence type="ECO:0000313" key="17">
    <source>
        <dbReference type="Proteomes" id="UP000266441"/>
    </source>
</evidence>
<dbReference type="CDD" id="cd03017">
    <property type="entry name" value="PRX_BCP"/>
    <property type="match status" value="1"/>
</dbReference>
<keyword evidence="6" id="KW-0560">Oxidoreductase</keyword>
<evidence type="ECO:0000256" key="10">
    <source>
        <dbReference type="ARBA" id="ARBA00038489"/>
    </source>
</evidence>
<dbReference type="EC" id="1.11.1.24" evidence="3"/>
<dbReference type="InterPro" id="IPR013766">
    <property type="entry name" value="Thioredoxin_domain"/>
</dbReference>
<dbReference type="RefSeq" id="WP_119349017.1">
    <property type="nucleotide sequence ID" value="NZ_QWET01000003.1"/>
</dbReference>
<dbReference type="AlphaFoldDB" id="A0A399D7Z3"/>
<dbReference type="GO" id="GO:0034599">
    <property type="term" value="P:cellular response to oxidative stress"/>
    <property type="evidence" value="ECO:0007669"/>
    <property type="project" value="TreeGrafter"/>
</dbReference>
<dbReference type="GO" id="GO:0045454">
    <property type="term" value="P:cell redox homeostasis"/>
    <property type="evidence" value="ECO:0007669"/>
    <property type="project" value="TreeGrafter"/>
</dbReference>
<evidence type="ECO:0000256" key="9">
    <source>
        <dbReference type="ARBA" id="ARBA00032824"/>
    </source>
</evidence>
<gene>
    <name evidence="16" type="ORF">D1164_05890</name>
</gene>
<dbReference type="PANTHER" id="PTHR42801">
    <property type="entry name" value="THIOREDOXIN-DEPENDENT PEROXIDE REDUCTASE"/>
    <property type="match status" value="1"/>
</dbReference>
<dbReference type="Gene3D" id="3.40.30.10">
    <property type="entry name" value="Glutaredoxin"/>
    <property type="match status" value="1"/>
</dbReference>
<evidence type="ECO:0000256" key="3">
    <source>
        <dbReference type="ARBA" id="ARBA00013017"/>
    </source>
</evidence>
<evidence type="ECO:0000256" key="7">
    <source>
        <dbReference type="ARBA" id="ARBA00023157"/>
    </source>
</evidence>
<feature type="active site" description="Cysteine sulfenic acid (-SOH) intermediate; for peroxidase activity" evidence="13">
    <location>
        <position position="65"/>
    </location>
</feature>
<dbReference type="InterPro" id="IPR000866">
    <property type="entry name" value="AhpC/TSA"/>
</dbReference>
<dbReference type="Proteomes" id="UP000266441">
    <property type="component" value="Unassembled WGS sequence"/>
</dbReference>
<dbReference type="OrthoDB" id="9812811at2"/>
<dbReference type="GO" id="GO:0005737">
    <property type="term" value="C:cytoplasm"/>
    <property type="evidence" value="ECO:0007669"/>
    <property type="project" value="TreeGrafter"/>
</dbReference>
<dbReference type="EMBL" id="QWET01000003">
    <property type="protein sequence ID" value="RIH66430.1"/>
    <property type="molecule type" value="Genomic_DNA"/>
</dbReference>
<comment type="subunit">
    <text evidence="2">Monomer.</text>
</comment>
<proteinExistence type="inferred from homology"/>
<sequence length="186" mass="20529">MKTILFFLMIAFSFGSFAQSGLDVGDKVPGFTATADNGSTWDLKKHVGKKYLVVYFYPAAMTGGCTAQACAYRDMSSDLQNADALVVGVSGDTPEGLKFFKEAHDLNFTLLSDESGDIARLFGVPSRDGGSFKSEFNGKPFELERGITTSRWTFIIDKKGKIVYKNDEVNARQDTEEVLRFLKNNT</sequence>
<dbReference type="Pfam" id="PF00578">
    <property type="entry name" value="AhpC-TSA"/>
    <property type="match status" value="1"/>
</dbReference>
<dbReference type="PIRSF" id="PIRSF000239">
    <property type="entry name" value="AHPC"/>
    <property type="match status" value="1"/>
</dbReference>
<evidence type="ECO:0000256" key="4">
    <source>
        <dbReference type="ARBA" id="ARBA00022559"/>
    </source>
</evidence>
<keyword evidence="8" id="KW-0676">Redox-active center</keyword>
<evidence type="ECO:0000256" key="12">
    <source>
        <dbReference type="ARBA" id="ARBA00049091"/>
    </source>
</evidence>
<keyword evidence="5" id="KW-0049">Antioxidant</keyword>
<accession>A0A399D7Z3</accession>
<feature type="chain" id="PRO_5017203509" description="thioredoxin-dependent peroxiredoxin" evidence="14">
    <location>
        <begin position="19"/>
        <end position="186"/>
    </location>
</feature>
<dbReference type="PANTHER" id="PTHR42801:SF4">
    <property type="entry name" value="AHPC_TSA FAMILY PROTEIN"/>
    <property type="match status" value="1"/>
</dbReference>
<comment type="caution">
    <text evidence="16">The sequence shown here is derived from an EMBL/GenBank/DDBJ whole genome shotgun (WGS) entry which is preliminary data.</text>
</comment>
<comment type="catalytic activity">
    <reaction evidence="12">
        <text>a hydroperoxide + [thioredoxin]-dithiol = an alcohol + [thioredoxin]-disulfide + H2O</text>
        <dbReference type="Rhea" id="RHEA:62620"/>
        <dbReference type="Rhea" id="RHEA-COMP:10698"/>
        <dbReference type="Rhea" id="RHEA-COMP:10700"/>
        <dbReference type="ChEBI" id="CHEBI:15377"/>
        <dbReference type="ChEBI" id="CHEBI:29950"/>
        <dbReference type="ChEBI" id="CHEBI:30879"/>
        <dbReference type="ChEBI" id="CHEBI:35924"/>
        <dbReference type="ChEBI" id="CHEBI:50058"/>
        <dbReference type="EC" id="1.11.1.24"/>
    </reaction>
</comment>
<protein>
    <recommendedName>
        <fullName evidence="3">thioredoxin-dependent peroxiredoxin</fullName>
        <ecNumber evidence="3">1.11.1.24</ecNumber>
    </recommendedName>
    <alternativeName>
        <fullName evidence="9">Thioredoxin peroxidase</fullName>
    </alternativeName>
    <alternativeName>
        <fullName evidence="11">Thioredoxin-dependent peroxiredoxin Bcp</fullName>
    </alternativeName>
</protein>
<keyword evidence="17" id="KW-1185">Reference proteome</keyword>
<name>A0A399D7Z3_9BACT</name>
<evidence type="ECO:0000256" key="1">
    <source>
        <dbReference type="ARBA" id="ARBA00003330"/>
    </source>
</evidence>
<keyword evidence="4" id="KW-0575">Peroxidase</keyword>
<feature type="domain" description="Thioredoxin" evidence="15">
    <location>
        <begin position="22"/>
        <end position="186"/>
    </location>
</feature>
<dbReference type="GO" id="GO:0008379">
    <property type="term" value="F:thioredoxin peroxidase activity"/>
    <property type="evidence" value="ECO:0007669"/>
    <property type="project" value="TreeGrafter"/>
</dbReference>
<keyword evidence="14" id="KW-0732">Signal</keyword>
<keyword evidence="7" id="KW-1015">Disulfide bond</keyword>
<dbReference type="PROSITE" id="PS51352">
    <property type="entry name" value="THIOREDOXIN_2"/>
    <property type="match status" value="1"/>
</dbReference>
<reference evidence="16 17" key="1">
    <citation type="journal article" date="2015" name="Int. J. Syst. Evol. Microbiol.">
        <title>Mariniphaga sediminis sp. nov., isolated from coastal sediment.</title>
        <authorList>
            <person name="Wang F.Q."/>
            <person name="Shen Q.Y."/>
            <person name="Chen G.J."/>
            <person name="Du Z.J."/>
        </authorList>
    </citation>
    <scope>NUCLEOTIDE SEQUENCE [LARGE SCALE GENOMIC DNA]</scope>
    <source>
        <strain evidence="16 17">SY21</strain>
    </source>
</reference>
<dbReference type="SUPFAM" id="SSF52833">
    <property type="entry name" value="Thioredoxin-like"/>
    <property type="match status" value="1"/>
</dbReference>
<organism evidence="16 17">
    <name type="scientific">Mariniphaga sediminis</name>
    <dbReference type="NCBI Taxonomy" id="1628158"/>
    <lineage>
        <taxon>Bacteria</taxon>
        <taxon>Pseudomonadati</taxon>
        <taxon>Bacteroidota</taxon>
        <taxon>Bacteroidia</taxon>
        <taxon>Marinilabiliales</taxon>
        <taxon>Prolixibacteraceae</taxon>
        <taxon>Mariniphaga</taxon>
    </lineage>
</organism>
<dbReference type="InterPro" id="IPR050924">
    <property type="entry name" value="Peroxiredoxin_BCP/PrxQ"/>
</dbReference>
<comment type="similarity">
    <text evidence="10">Belongs to the peroxiredoxin family. BCP/PrxQ subfamily.</text>
</comment>
<dbReference type="InterPro" id="IPR036249">
    <property type="entry name" value="Thioredoxin-like_sf"/>
</dbReference>
<evidence type="ECO:0000256" key="6">
    <source>
        <dbReference type="ARBA" id="ARBA00023002"/>
    </source>
</evidence>